<dbReference type="PANTHER" id="PTHR12049">
    <property type="entry name" value="PROTEIN ARGININE METHYLTRANSFERASE NDUFAF7, MITOCHONDRIAL"/>
    <property type="match status" value="1"/>
</dbReference>
<sequence>MPDLAPALCARIAAEGPLPLETVMAEAVAAYYAEGRAFGRAGDFVTAPEISQVFGELVGVWMALRWIAAGRPPRVVLCECGPGRGTLIADLLRAAQSVPGFADAIELHLVETSAALRATQKTALGGFPARWHDDFAALPTDAPLLLVANEFLDALPVRQMVRRGATWRAVRVGLAEDGLGFVDGPETLPPPDLVAALPPPAEGDVIEHRPAAEAFARDLGHRLAAQGGAALLFDYGPAESGYGDSLQAVRRHACVPLLETPGAADLSAHVDFARVAAAARPAAAFGPAPQGRWLVAMGLRERTAQLAANATPEQARALASGAARLCEAPAMGRLFKALALLPPGADAPEGFGKS</sequence>
<protein>
    <recommendedName>
        <fullName evidence="4">ATP synthase beta subunit/transription termination factor rho</fullName>
    </recommendedName>
</protein>
<reference evidence="3" key="1">
    <citation type="submission" date="2016-04" db="EMBL/GenBank/DDBJ databases">
        <authorList>
            <person name="Evans L.H."/>
            <person name="Alamgir A."/>
            <person name="Owens N."/>
            <person name="Weber N.D."/>
            <person name="Virtaneva K."/>
            <person name="Barbian K."/>
            <person name="Babar A."/>
            <person name="Rosenke K."/>
        </authorList>
    </citation>
    <scope>NUCLEOTIDE SEQUENCE</scope>
    <source>
        <strain evidence="3">86</strain>
    </source>
</reference>
<name>A0A212JWF4_9PROT</name>
<accession>A0A212JWF4</accession>
<evidence type="ECO:0000313" key="3">
    <source>
        <dbReference type="EMBL" id="SBW03804.1"/>
    </source>
</evidence>
<dbReference type="Gene3D" id="3.40.50.12710">
    <property type="match status" value="1"/>
</dbReference>
<evidence type="ECO:0000256" key="2">
    <source>
        <dbReference type="ARBA" id="ARBA00022679"/>
    </source>
</evidence>
<dbReference type="EMBL" id="FLUO01000001">
    <property type="protein sequence ID" value="SBW03804.1"/>
    <property type="molecule type" value="Genomic_DNA"/>
</dbReference>
<dbReference type="Pfam" id="PF02636">
    <property type="entry name" value="Methyltransf_28"/>
    <property type="match status" value="1"/>
</dbReference>
<proteinExistence type="predicted"/>
<dbReference type="GO" id="GO:0032981">
    <property type="term" value="P:mitochondrial respiratory chain complex I assembly"/>
    <property type="evidence" value="ECO:0007669"/>
    <property type="project" value="TreeGrafter"/>
</dbReference>
<organism evidence="3">
    <name type="scientific">uncultured Alphaproteobacteria bacterium</name>
    <dbReference type="NCBI Taxonomy" id="91750"/>
    <lineage>
        <taxon>Bacteria</taxon>
        <taxon>Pseudomonadati</taxon>
        <taxon>Pseudomonadota</taxon>
        <taxon>Alphaproteobacteria</taxon>
        <taxon>environmental samples</taxon>
    </lineage>
</organism>
<dbReference type="GO" id="GO:0035243">
    <property type="term" value="F:protein-arginine omega-N symmetric methyltransferase activity"/>
    <property type="evidence" value="ECO:0007669"/>
    <property type="project" value="TreeGrafter"/>
</dbReference>
<dbReference type="AlphaFoldDB" id="A0A212JWF4"/>
<dbReference type="PANTHER" id="PTHR12049:SF7">
    <property type="entry name" value="PROTEIN ARGININE METHYLTRANSFERASE NDUFAF7, MITOCHONDRIAL"/>
    <property type="match status" value="1"/>
</dbReference>
<dbReference type="InterPro" id="IPR003788">
    <property type="entry name" value="NDUFAF7"/>
</dbReference>
<keyword evidence="2" id="KW-0808">Transferase</keyword>
<dbReference type="SUPFAM" id="SSF53335">
    <property type="entry name" value="S-adenosyl-L-methionine-dependent methyltransferases"/>
    <property type="match status" value="1"/>
</dbReference>
<dbReference type="GO" id="GO:0032259">
    <property type="term" value="P:methylation"/>
    <property type="evidence" value="ECO:0007669"/>
    <property type="project" value="UniProtKB-KW"/>
</dbReference>
<dbReference type="InterPro" id="IPR029063">
    <property type="entry name" value="SAM-dependent_MTases_sf"/>
</dbReference>
<evidence type="ECO:0000256" key="1">
    <source>
        <dbReference type="ARBA" id="ARBA00022603"/>
    </source>
</evidence>
<keyword evidence="1" id="KW-0489">Methyltransferase</keyword>
<evidence type="ECO:0008006" key="4">
    <source>
        <dbReference type="Google" id="ProtNLM"/>
    </source>
</evidence>
<dbReference type="InterPro" id="IPR038375">
    <property type="entry name" value="NDUFAF7_sf"/>
</dbReference>
<gene>
    <name evidence="3" type="ORF">KL86APRO_11771</name>
</gene>